<evidence type="ECO:0000256" key="1">
    <source>
        <dbReference type="ARBA" id="ARBA00006315"/>
    </source>
</evidence>
<gene>
    <name evidence="2" type="primary">MEMO1</name>
    <name evidence="2" type="ORF">TR166741</name>
</gene>
<dbReference type="NCBIfam" id="TIGR04336">
    <property type="entry name" value="AmmeMemoSam_B"/>
    <property type="match status" value="1"/>
</dbReference>
<comment type="similarity">
    <text evidence="1">Belongs to the MEMO1 family.</text>
</comment>
<proteinExistence type="inferred from homology"/>
<sequence>MVDDYRRNFQETYIRERAITYDAHFYNEIPRDVYIQVTELMRLYKRSRDERIRTIIVPNNGFRYCADIMARAYVNICPTNVKKIFVITAYNQFVANTLMLSSSDCFITPYYKIPVDKQVNDELWKTGDCTYISRLDDEKQMGVEIQLPFITYVMEEYKEQFTIVPIYVGFVEFDNLRRFAKKLIPYYKDPKNLFIFSVSLTHWGKIYNFDTVKPGFRTILESIQDFDKGAIEALKKLNFKAFDYYRLLNKMTIPEFPVWAMFLWLVSQVLMEDEYRVRLLSDEEFEKAFQETAELIVHGQSWSLPSVTPERSCISFLSASLKRDLKKCQEPPPEEPNPLNKCC</sequence>
<dbReference type="EMBL" id="GEEE01002737">
    <property type="protein sequence ID" value="JAP60488.1"/>
    <property type="molecule type" value="Transcribed_RNA"/>
</dbReference>
<name>A0A0V0J402_SCHSO</name>
<protein>
    <submittedName>
        <fullName evidence="2">Protein MEMO1</fullName>
    </submittedName>
</protein>
<organism evidence="2">
    <name type="scientific">Schistocephalus solidus</name>
    <name type="common">Tapeworm</name>
    <dbReference type="NCBI Taxonomy" id="70667"/>
    <lineage>
        <taxon>Eukaryota</taxon>
        <taxon>Metazoa</taxon>
        <taxon>Spiralia</taxon>
        <taxon>Lophotrochozoa</taxon>
        <taxon>Platyhelminthes</taxon>
        <taxon>Cestoda</taxon>
        <taxon>Eucestoda</taxon>
        <taxon>Diphyllobothriidea</taxon>
        <taxon>Diphyllobothriidae</taxon>
        <taxon>Schistocephalus</taxon>
    </lineage>
</organism>
<reference evidence="2" key="1">
    <citation type="submission" date="2016-01" db="EMBL/GenBank/DDBJ databases">
        <title>Reference transcriptome for the parasite Schistocephalus solidus: insights into the molecular evolution of parasitism.</title>
        <authorList>
            <person name="Hebert F.O."/>
            <person name="Grambauer S."/>
            <person name="Barber I."/>
            <person name="Landry C.R."/>
            <person name="Aubin-Horth N."/>
        </authorList>
    </citation>
    <scope>NUCLEOTIDE SEQUENCE</scope>
</reference>
<dbReference type="PANTHER" id="PTHR11060:SF0">
    <property type="entry name" value="PROTEIN MEMO1"/>
    <property type="match status" value="1"/>
</dbReference>
<dbReference type="CDD" id="cd07361">
    <property type="entry name" value="MEMO_like"/>
    <property type="match status" value="1"/>
</dbReference>
<dbReference type="Pfam" id="PF01875">
    <property type="entry name" value="Memo"/>
    <property type="match status" value="1"/>
</dbReference>
<accession>A0A0V0J402</accession>
<dbReference type="Gene3D" id="3.40.830.10">
    <property type="entry name" value="LigB-like"/>
    <property type="match status" value="1"/>
</dbReference>
<dbReference type="InterPro" id="IPR002737">
    <property type="entry name" value="MEMO1_fam"/>
</dbReference>
<dbReference type="PANTHER" id="PTHR11060">
    <property type="entry name" value="PROTEIN MEMO1"/>
    <property type="match status" value="1"/>
</dbReference>
<dbReference type="AlphaFoldDB" id="A0A0V0J402"/>
<evidence type="ECO:0000313" key="2">
    <source>
        <dbReference type="EMBL" id="JAP60488.1"/>
    </source>
</evidence>